<protein>
    <submittedName>
        <fullName evidence="1">Uncharacterized protein</fullName>
    </submittedName>
</protein>
<sequence length="173" mass="19345">MDKGEAYDKLIAALESAWKKTRRNHLHGQMLAVKAVDRFLGEMDAPRSARQPLIWTFLTLMRSDWINRTRGKPGPKPKSFNHLCGLSGAAAVVSVMKERCGCRVGDAVAKVAKATGIPGEEIRKFRDAIHRGTTDDLSNSLYRITLDEFKDASDDELDGRLGQLRIVYNDMDL</sequence>
<name>A0A1E3W8I4_9HYPH</name>
<evidence type="ECO:0000313" key="1">
    <source>
        <dbReference type="EMBL" id="ODS02086.1"/>
    </source>
</evidence>
<reference evidence="1 2" key="1">
    <citation type="journal article" date="2016" name="Environ. Microbiol.">
        <title>New Methyloceanibacter diversity from North Sea sediments includes methanotroph containing solely the soluble methane monooxygenase.</title>
        <authorList>
            <person name="Vekeman B."/>
            <person name="Kerckhof F.M."/>
            <person name="Cremers G."/>
            <person name="de Vos P."/>
            <person name="Vandamme P."/>
            <person name="Boon N."/>
            <person name="Op den Camp H.J."/>
            <person name="Heylen K."/>
        </authorList>
    </citation>
    <scope>NUCLEOTIDE SEQUENCE [LARGE SCALE GENOMIC DNA]</scope>
    <source>
        <strain evidence="1 2">R-67177</strain>
    </source>
</reference>
<dbReference type="Proteomes" id="UP000095042">
    <property type="component" value="Unassembled WGS sequence"/>
</dbReference>
<comment type="caution">
    <text evidence="1">The sequence shown here is derived from an EMBL/GenBank/DDBJ whole genome shotgun (WGS) entry which is preliminary data.</text>
</comment>
<dbReference type="EMBL" id="LPWD01000415">
    <property type="protein sequence ID" value="ODS02086.1"/>
    <property type="molecule type" value="Genomic_DNA"/>
</dbReference>
<dbReference type="RefSeq" id="WP_069624734.1">
    <property type="nucleotide sequence ID" value="NZ_LPWD01000415.1"/>
</dbReference>
<keyword evidence="2" id="KW-1185">Reference proteome</keyword>
<evidence type="ECO:0000313" key="2">
    <source>
        <dbReference type="Proteomes" id="UP000095042"/>
    </source>
</evidence>
<dbReference type="AlphaFoldDB" id="A0A1E3W8I4"/>
<gene>
    <name evidence="1" type="ORF">AUC71_02440</name>
</gene>
<accession>A0A1E3W8I4</accession>
<proteinExistence type="predicted"/>
<organism evidence="1 2">
    <name type="scientific">Methyloceanibacter marginalis</name>
    <dbReference type="NCBI Taxonomy" id="1774971"/>
    <lineage>
        <taxon>Bacteria</taxon>
        <taxon>Pseudomonadati</taxon>
        <taxon>Pseudomonadota</taxon>
        <taxon>Alphaproteobacteria</taxon>
        <taxon>Hyphomicrobiales</taxon>
        <taxon>Hyphomicrobiaceae</taxon>
        <taxon>Methyloceanibacter</taxon>
    </lineage>
</organism>